<comment type="caution">
    <text evidence="6">The sequence shown here is derived from an EMBL/GenBank/DDBJ whole genome shotgun (WGS) entry which is preliminary data.</text>
</comment>
<feature type="domain" description="HTH lysR-type" evidence="5">
    <location>
        <begin position="1"/>
        <end position="59"/>
    </location>
</feature>
<dbReference type="EMBL" id="JAEPBH010000018">
    <property type="protein sequence ID" value="MBK4715368.1"/>
    <property type="molecule type" value="Genomic_DNA"/>
</dbReference>
<dbReference type="SUPFAM" id="SSF53850">
    <property type="entry name" value="Periplasmic binding protein-like II"/>
    <property type="match status" value="1"/>
</dbReference>
<dbReference type="CDD" id="cd08422">
    <property type="entry name" value="PBP2_CrgA_like"/>
    <property type="match status" value="1"/>
</dbReference>
<dbReference type="PROSITE" id="PS50931">
    <property type="entry name" value="HTH_LYSR"/>
    <property type="match status" value="1"/>
</dbReference>
<dbReference type="FunFam" id="1.10.10.10:FF:000001">
    <property type="entry name" value="LysR family transcriptional regulator"/>
    <property type="match status" value="1"/>
</dbReference>
<dbReference type="AlphaFoldDB" id="A0A8K0XX72"/>
<evidence type="ECO:0000313" key="6">
    <source>
        <dbReference type="EMBL" id="MBK4715368.1"/>
    </source>
</evidence>
<dbReference type="Proteomes" id="UP000659047">
    <property type="component" value="Unassembled WGS sequence"/>
</dbReference>
<accession>A0A8K0XX72</accession>
<keyword evidence="7" id="KW-1185">Reference proteome</keyword>
<dbReference type="PANTHER" id="PTHR30537:SF30">
    <property type="entry name" value="TRANSCRIPTIONAL REGULATOR-RELATED"/>
    <property type="match status" value="1"/>
</dbReference>
<reference evidence="6" key="1">
    <citation type="submission" date="2021-01" db="EMBL/GenBank/DDBJ databases">
        <title>Intestinitalea alba gen. nov., sp. nov., a novel genus of the family Enterobacteriaceae, isolated from the gut of the plastic-eating mealworm Tenebrio molitor L.</title>
        <authorList>
            <person name="Yang Y."/>
        </authorList>
    </citation>
    <scope>NUCLEOTIDE SEQUENCE</scope>
    <source>
        <strain evidence="6">BIT-L3</strain>
    </source>
</reference>
<dbReference type="NCBIfam" id="NF007917">
    <property type="entry name" value="PRK10632.1"/>
    <property type="match status" value="1"/>
</dbReference>
<organism evidence="6 7">
    <name type="scientific">Tenebrionibacter intestinalis</name>
    <dbReference type="NCBI Taxonomy" id="2799638"/>
    <lineage>
        <taxon>Bacteria</taxon>
        <taxon>Pseudomonadati</taxon>
        <taxon>Pseudomonadota</taxon>
        <taxon>Gammaproteobacteria</taxon>
        <taxon>Enterobacterales</taxon>
        <taxon>Enterobacteriaceae</taxon>
        <taxon>Tenebrionibacter/Tenebrionicola group</taxon>
        <taxon>Tenebrionibacter</taxon>
    </lineage>
</organism>
<evidence type="ECO:0000256" key="1">
    <source>
        <dbReference type="ARBA" id="ARBA00009437"/>
    </source>
</evidence>
<protein>
    <submittedName>
        <fullName evidence="6">HTH-type transcriptional activator AaeR</fullName>
    </submittedName>
</protein>
<evidence type="ECO:0000259" key="5">
    <source>
        <dbReference type="PROSITE" id="PS50931"/>
    </source>
</evidence>
<evidence type="ECO:0000256" key="4">
    <source>
        <dbReference type="ARBA" id="ARBA00023163"/>
    </source>
</evidence>
<dbReference type="Pfam" id="PF03466">
    <property type="entry name" value="LysR_substrate"/>
    <property type="match status" value="1"/>
</dbReference>
<dbReference type="InterPro" id="IPR005119">
    <property type="entry name" value="LysR_subst-bd"/>
</dbReference>
<dbReference type="InterPro" id="IPR058163">
    <property type="entry name" value="LysR-type_TF_proteobact-type"/>
</dbReference>
<proteinExistence type="inferred from homology"/>
<dbReference type="InterPro" id="IPR036390">
    <property type="entry name" value="WH_DNA-bd_sf"/>
</dbReference>
<dbReference type="GO" id="GO:0043565">
    <property type="term" value="F:sequence-specific DNA binding"/>
    <property type="evidence" value="ECO:0007669"/>
    <property type="project" value="TreeGrafter"/>
</dbReference>
<dbReference type="GO" id="GO:0006351">
    <property type="term" value="P:DNA-templated transcription"/>
    <property type="evidence" value="ECO:0007669"/>
    <property type="project" value="TreeGrafter"/>
</dbReference>
<dbReference type="Gene3D" id="3.40.190.290">
    <property type="match status" value="1"/>
</dbReference>
<dbReference type="SUPFAM" id="SSF46785">
    <property type="entry name" value="Winged helix' DNA-binding domain"/>
    <property type="match status" value="1"/>
</dbReference>
<dbReference type="RefSeq" id="WP_238713599.1">
    <property type="nucleotide sequence ID" value="NZ_JAEPBH010000018.1"/>
</dbReference>
<sequence length="312" mass="34826">MERLKRMSVFAKVVEHGSFTAAARQLQMSVSSISQTVSRLENELQVKLLNRSTRSIGLTEAGKIYYQGCRKMLYEVQEVHEQLDAFNNTPTGTLRIGSSSTMAQNVLAEMTVDMLREYPGLTVNLVTGIPAPDLIADGLDLVIRVGALQDSGLFSRKLGAMPMIICAAKSYLAQYGVPENPGDLTRHSWLAYSVLPDNEFELIAPQGLAIRLAPEGRFTTNDPMTLTRWISAGAGIAYVPLMWVIDQVNRGELETLLPHYQSDPRPVYALYTEKDKLPLKVQVCINYLAEYFNKFALIYQNMREGKGGIEER</sequence>
<evidence type="ECO:0000313" key="7">
    <source>
        <dbReference type="Proteomes" id="UP000659047"/>
    </source>
</evidence>
<dbReference type="Gene3D" id="1.10.10.10">
    <property type="entry name" value="Winged helix-like DNA-binding domain superfamily/Winged helix DNA-binding domain"/>
    <property type="match status" value="1"/>
</dbReference>
<evidence type="ECO:0000256" key="2">
    <source>
        <dbReference type="ARBA" id="ARBA00023015"/>
    </source>
</evidence>
<dbReference type="InterPro" id="IPR000847">
    <property type="entry name" value="LysR_HTH_N"/>
</dbReference>
<keyword evidence="4" id="KW-0804">Transcription</keyword>
<name>A0A8K0XX72_9ENTR</name>
<evidence type="ECO:0000256" key="3">
    <source>
        <dbReference type="ARBA" id="ARBA00023125"/>
    </source>
</evidence>
<dbReference type="GO" id="GO:0003700">
    <property type="term" value="F:DNA-binding transcription factor activity"/>
    <property type="evidence" value="ECO:0007669"/>
    <property type="project" value="InterPro"/>
</dbReference>
<dbReference type="InterPro" id="IPR036388">
    <property type="entry name" value="WH-like_DNA-bd_sf"/>
</dbReference>
<dbReference type="PANTHER" id="PTHR30537">
    <property type="entry name" value="HTH-TYPE TRANSCRIPTIONAL REGULATOR"/>
    <property type="match status" value="1"/>
</dbReference>
<dbReference type="Pfam" id="PF00126">
    <property type="entry name" value="HTH_1"/>
    <property type="match status" value="1"/>
</dbReference>
<keyword evidence="2" id="KW-0805">Transcription regulation</keyword>
<gene>
    <name evidence="6" type="primary">aaeR</name>
    <name evidence="6" type="ORF">JJB97_08495</name>
</gene>
<keyword evidence="3" id="KW-0238">DNA-binding</keyword>
<comment type="similarity">
    <text evidence="1">Belongs to the LysR transcriptional regulatory family.</text>
</comment>